<comment type="caution">
    <text evidence="11">The sequence shown here is derived from an EMBL/GenBank/DDBJ whole genome shotgun (WGS) entry which is preliminary data.</text>
</comment>
<evidence type="ECO:0000256" key="5">
    <source>
        <dbReference type="ARBA" id="ARBA00022801"/>
    </source>
</evidence>
<keyword evidence="7" id="KW-0865">Zymogen</keyword>
<dbReference type="STRING" id="400727.A0A2T7PPM0"/>
<gene>
    <name evidence="11" type="ORF">C0Q70_02315</name>
</gene>
<evidence type="ECO:0000313" key="11">
    <source>
        <dbReference type="EMBL" id="PVD35355.1"/>
    </source>
</evidence>
<name>A0A2T7PPM0_POMCA</name>
<dbReference type="OMA" id="TFIYGYC"/>
<dbReference type="Pfam" id="PF00227">
    <property type="entry name" value="Proteasome"/>
    <property type="match status" value="1"/>
</dbReference>
<sequence>MAALATMTNVFSDELAVASGLRPNEVTTGTTIMAVQYEDGVIMGADSRTTTGAYIANRVTDKLTKVTDYIYCCRSGSAADTQAIADIVKYHLDFYKMEMGKEPDVKTAANVFRELCYNYRDSLTAGIIVAGWDSSSGGQVYSVPIGGMLQRQPFAISGSGSTYLYGYVDAQFRLGFSKEECLQFVANAVSLAINRDGSSGGIIRLAAISKGGVERFTLTGDKIPKFYEDN</sequence>
<dbReference type="EMBL" id="PZQS01000002">
    <property type="protein sequence ID" value="PVD35355.1"/>
    <property type="molecule type" value="Genomic_DNA"/>
</dbReference>
<dbReference type="SUPFAM" id="SSF56235">
    <property type="entry name" value="N-terminal nucleophile aminohydrolases (Ntn hydrolases)"/>
    <property type="match status" value="1"/>
</dbReference>
<evidence type="ECO:0000256" key="6">
    <source>
        <dbReference type="ARBA" id="ARBA00022942"/>
    </source>
</evidence>
<dbReference type="GO" id="GO:0005634">
    <property type="term" value="C:nucleus"/>
    <property type="evidence" value="ECO:0007669"/>
    <property type="project" value="UniProtKB-SubCell"/>
</dbReference>
<dbReference type="PRINTS" id="PR00141">
    <property type="entry name" value="PROTEASOME"/>
</dbReference>
<reference evidence="11 12" key="1">
    <citation type="submission" date="2018-04" db="EMBL/GenBank/DDBJ databases">
        <title>The genome of golden apple snail Pomacea canaliculata provides insight into stress tolerance and invasive adaptation.</title>
        <authorList>
            <person name="Liu C."/>
            <person name="Liu B."/>
            <person name="Ren Y."/>
            <person name="Zhang Y."/>
            <person name="Wang H."/>
            <person name="Li S."/>
            <person name="Jiang F."/>
            <person name="Yin L."/>
            <person name="Zhang G."/>
            <person name="Qian W."/>
            <person name="Fan W."/>
        </authorList>
    </citation>
    <scope>NUCLEOTIDE SEQUENCE [LARGE SCALE GENOMIC DNA]</scope>
    <source>
        <strain evidence="11">SZHN2017</strain>
        <tissue evidence="11">Muscle</tissue>
    </source>
</reference>
<dbReference type="FunFam" id="3.60.20.10:FF:000010">
    <property type="entry name" value="Proteasome subunit beta type-1"/>
    <property type="match status" value="1"/>
</dbReference>
<dbReference type="Gene3D" id="3.60.20.10">
    <property type="entry name" value="Glutamine Phosphoribosylpyrophosphate, subunit 1, domain 1"/>
    <property type="match status" value="1"/>
</dbReference>
<organism evidence="11 12">
    <name type="scientific">Pomacea canaliculata</name>
    <name type="common">Golden apple snail</name>
    <dbReference type="NCBI Taxonomy" id="400727"/>
    <lineage>
        <taxon>Eukaryota</taxon>
        <taxon>Metazoa</taxon>
        <taxon>Spiralia</taxon>
        <taxon>Lophotrochozoa</taxon>
        <taxon>Mollusca</taxon>
        <taxon>Gastropoda</taxon>
        <taxon>Caenogastropoda</taxon>
        <taxon>Architaenioglossa</taxon>
        <taxon>Ampullarioidea</taxon>
        <taxon>Ampullariidae</taxon>
        <taxon>Pomacea</taxon>
    </lineage>
</organism>
<evidence type="ECO:0000256" key="10">
    <source>
        <dbReference type="RuleBase" id="RU004203"/>
    </source>
</evidence>
<evidence type="ECO:0000256" key="2">
    <source>
        <dbReference type="ARBA" id="ARBA00022490"/>
    </source>
</evidence>
<dbReference type="InterPro" id="IPR029055">
    <property type="entry name" value="Ntn_hydrolases_N"/>
</dbReference>
<keyword evidence="8 10" id="KW-0539">Nucleus</keyword>
<dbReference type="GO" id="GO:0004298">
    <property type="term" value="F:threonine-type endopeptidase activity"/>
    <property type="evidence" value="ECO:0007669"/>
    <property type="project" value="UniProtKB-KW"/>
</dbReference>
<proteinExistence type="inferred from homology"/>
<evidence type="ECO:0000256" key="3">
    <source>
        <dbReference type="ARBA" id="ARBA00022670"/>
    </source>
</evidence>
<dbReference type="PROSITE" id="PS51476">
    <property type="entry name" value="PROTEASOME_BETA_2"/>
    <property type="match status" value="1"/>
</dbReference>
<evidence type="ECO:0000256" key="9">
    <source>
        <dbReference type="PIRSR" id="PIRSR600243-1"/>
    </source>
</evidence>
<comment type="subunit">
    <text evidence="10">Component of the proteasome complex.</text>
</comment>
<keyword evidence="12" id="KW-1185">Reference proteome</keyword>
<evidence type="ECO:0000313" key="12">
    <source>
        <dbReference type="Proteomes" id="UP000245119"/>
    </source>
</evidence>
<keyword evidence="5" id="KW-0378">Hydrolase</keyword>
<dbReference type="PROSITE" id="PS00854">
    <property type="entry name" value="PROTEASOME_BETA_1"/>
    <property type="match status" value="1"/>
</dbReference>
<dbReference type="InterPro" id="IPR000243">
    <property type="entry name" value="Pept_T1A_subB"/>
</dbReference>
<comment type="subcellular location">
    <subcellularLocation>
        <location evidence="10">Cytoplasm</location>
    </subcellularLocation>
    <subcellularLocation>
        <location evidence="10">Nucleus</location>
    </subcellularLocation>
</comment>
<keyword evidence="6 10" id="KW-0647">Proteasome</keyword>
<dbReference type="Proteomes" id="UP000245119">
    <property type="component" value="Linkage Group LG2"/>
</dbReference>
<dbReference type="GO" id="GO:0005737">
    <property type="term" value="C:cytoplasm"/>
    <property type="evidence" value="ECO:0007669"/>
    <property type="project" value="UniProtKB-SubCell"/>
</dbReference>
<dbReference type="CDD" id="cd03762">
    <property type="entry name" value="proteasome_beta_type_6"/>
    <property type="match status" value="1"/>
</dbReference>
<accession>A0A2T7PPM0</accession>
<dbReference type="InterPro" id="IPR001353">
    <property type="entry name" value="Proteasome_sua/b"/>
</dbReference>
<dbReference type="GO" id="GO:0051603">
    <property type="term" value="P:proteolysis involved in protein catabolic process"/>
    <property type="evidence" value="ECO:0007669"/>
    <property type="project" value="InterPro"/>
</dbReference>
<evidence type="ECO:0000256" key="8">
    <source>
        <dbReference type="ARBA" id="ARBA00023242"/>
    </source>
</evidence>
<dbReference type="OrthoDB" id="7854943at2759"/>
<keyword evidence="2 10" id="KW-0963">Cytoplasm</keyword>
<dbReference type="PANTHER" id="PTHR32194:SF0">
    <property type="entry name" value="ATP-DEPENDENT PROTEASE SUBUNIT HSLV"/>
    <property type="match status" value="1"/>
</dbReference>
<comment type="catalytic activity">
    <reaction evidence="1">
        <text>Cleavage of peptide bonds with very broad specificity.</text>
        <dbReference type="EC" id="3.4.25.1"/>
    </reaction>
</comment>
<keyword evidence="4" id="KW-0888">Threonine protease</keyword>
<dbReference type="AlphaFoldDB" id="A0A2T7PPM0"/>
<comment type="similarity">
    <text evidence="10">Belongs to the peptidase T1B family.</text>
</comment>
<dbReference type="GO" id="GO:0019774">
    <property type="term" value="C:proteasome core complex, beta-subunit complex"/>
    <property type="evidence" value="ECO:0007669"/>
    <property type="project" value="UniProtKB-ARBA"/>
</dbReference>
<evidence type="ECO:0000256" key="1">
    <source>
        <dbReference type="ARBA" id="ARBA00001198"/>
    </source>
</evidence>
<dbReference type="InterPro" id="IPR023333">
    <property type="entry name" value="Proteasome_suB-type"/>
</dbReference>
<evidence type="ECO:0000256" key="7">
    <source>
        <dbReference type="ARBA" id="ARBA00023145"/>
    </source>
</evidence>
<comment type="function">
    <text evidence="10">Component of the proteasome, a multicatalytic proteinase complex which is characterized by its ability to cleave peptides with Arg, Phe, Tyr, Leu, and Glu adjacent to the leaving group at neutral or slightly basic pH. The proteasome has an ATP-dependent proteolytic activity.</text>
</comment>
<dbReference type="InterPro" id="IPR016050">
    <property type="entry name" value="Proteasome_bsu_CS"/>
</dbReference>
<keyword evidence="3" id="KW-0645">Protease</keyword>
<evidence type="ECO:0000256" key="4">
    <source>
        <dbReference type="ARBA" id="ARBA00022698"/>
    </source>
</evidence>
<protein>
    <recommendedName>
        <fullName evidence="10">Proteasome subunit beta</fullName>
    </recommendedName>
</protein>
<dbReference type="PANTHER" id="PTHR32194">
    <property type="entry name" value="METALLOPROTEASE TLDD"/>
    <property type="match status" value="1"/>
</dbReference>
<feature type="active site" description="Nucleophile" evidence="9">
    <location>
        <position position="30"/>
    </location>
</feature>